<dbReference type="InterPro" id="IPR036950">
    <property type="entry name" value="PBP_transglycosylase"/>
</dbReference>
<evidence type="ECO:0000256" key="14">
    <source>
        <dbReference type="ARBA" id="ARBA00022801"/>
    </source>
</evidence>
<dbReference type="GO" id="GO:0030288">
    <property type="term" value="C:outer membrane-bounded periplasmic space"/>
    <property type="evidence" value="ECO:0007669"/>
    <property type="project" value="TreeGrafter"/>
</dbReference>
<accession>A0A369TEP2</accession>
<feature type="domain" description="Glycosyl transferase family 51" evidence="29">
    <location>
        <begin position="55"/>
        <end position="232"/>
    </location>
</feature>
<dbReference type="EMBL" id="QPMH01000004">
    <property type="protein sequence ID" value="RDD62845.1"/>
    <property type="molecule type" value="Genomic_DNA"/>
</dbReference>
<dbReference type="GO" id="GO:0006508">
    <property type="term" value="P:proteolysis"/>
    <property type="evidence" value="ECO:0007669"/>
    <property type="project" value="UniProtKB-KW"/>
</dbReference>
<keyword evidence="8" id="KW-0997">Cell inner membrane</keyword>
<evidence type="ECO:0000256" key="17">
    <source>
        <dbReference type="ARBA" id="ARBA00022984"/>
    </source>
</evidence>
<evidence type="ECO:0000259" key="28">
    <source>
        <dbReference type="Pfam" id="PF00905"/>
    </source>
</evidence>
<feature type="region of interest" description="Disordered" evidence="27">
    <location>
        <begin position="773"/>
        <end position="810"/>
    </location>
</feature>
<evidence type="ECO:0000256" key="27">
    <source>
        <dbReference type="SAM" id="MobiDB-lite"/>
    </source>
</evidence>
<evidence type="ECO:0000256" key="2">
    <source>
        <dbReference type="ARBA" id="ARBA00004752"/>
    </source>
</evidence>
<evidence type="ECO:0000256" key="11">
    <source>
        <dbReference type="ARBA" id="ARBA00022676"/>
    </source>
</evidence>
<evidence type="ECO:0000256" key="26">
    <source>
        <dbReference type="ARBA" id="ARBA00060592"/>
    </source>
</evidence>
<sequence>MRTLAGILATLLLLGLIGIGGTLYVFYTFGRDLPDYTQLADYEPATVTRVHAGDGRLLAEYAKEKRVFVPMESIPRRVVNAFLSAEDKNFYSHPGIDFPSIARAVVTNLANLGTDRRPVGASTITQQVAKNFLLSNEVSIARKVKEAILAFRIEHTFGKDRILELYLNEIYLGGGSYGVAAAALNYFNKPLDDLTIAEAAYLAALPKAPNNYHPERNRDAAVSRRNWVVSQMVENGYITPEQAERARGEPLKTRERDPAEVAEAAYFAEEVRRELEELYGERQLYKGGLSVRTTLDPALQNHAEEALRDGLIAYDHKHGWRGPHATIDPEADWRVALKQVKPPEGMPADWHLAAVLEVDAKSASIALADGRQGHIPMDHMKWARQHLPKQRIGHRPQKPSDVVAPGDVVVVSDAGDDAEVFALEQMPDVSGAIVALDPHTGRVLAMQGGFSFARSQFNRATQAARQPGSAFKPFVYLTALQNGFTPSTMILDAPFVIDQGEGLGKWKPANYSQKYYGPTPMRVGIERSRNLMTVRLAQTVGMDKITETAEAFGIYDDLKPRLAMALGAGETTLLRLASAYGMLVNGGKKIQPTLIDRVQNRHGETVFKHDKRPCEGCDADLWLGQEPPEIPDTRERIADPQSAYQVVSMMHGVVERGTGRRMRSIGKPLAGKTGTTNDSFDTWFMGFTPDLVAGVYVGFDDHRTLGPRDYGSNTAGPIFKAFMEKALQGKPGIPFRIPPGIRLVRMDLDTGKRAGPGSETVILEAFKAGQGPGDDQVVIRGGTPEGGGSEAGSAATSTSAPAVGGPEGLY</sequence>
<evidence type="ECO:0000259" key="29">
    <source>
        <dbReference type="Pfam" id="PF00912"/>
    </source>
</evidence>
<dbReference type="InterPro" id="IPR023346">
    <property type="entry name" value="Lysozyme-like_dom_sf"/>
</dbReference>
<dbReference type="SUPFAM" id="SSF53955">
    <property type="entry name" value="Lysozyme-like"/>
    <property type="match status" value="1"/>
</dbReference>
<dbReference type="AlphaFoldDB" id="A0A369TEP2"/>
<dbReference type="EC" id="2.4.99.28" evidence="24"/>
<comment type="caution">
    <text evidence="31">The sequence shown here is derived from an EMBL/GenBank/DDBJ whole genome shotgun (WGS) entry which is preliminary data.</text>
</comment>
<evidence type="ECO:0000256" key="1">
    <source>
        <dbReference type="ARBA" id="ARBA00004249"/>
    </source>
</evidence>
<dbReference type="Pfam" id="PF00905">
    <property type="entry name" value="Transpeptidase"/>
    <property type="match status" value="1"/>
</dbReference>
<evidence type="ECO:0000256" key="13">
    <source>
        <dbReference type="ARBA" id="ARBA00022692"/>
    </source>
</evidence>
<dbReference type="NCBIfam" id="TIGR02074">
    <property type="entry name" value="PBP_1a_fam"/>
    <property type="match status" value="1"/>
</dbReference>
<dbReference type="GO" id="GO:0071555">
    <property type="term" value="P:cell wall organization"/>
    <property type="evidence" value="ECO:0007669"/>
    <property type="project" value="UniProtKB-KW"/>
</dbReference>
<protein>
    <recommendedName>
        <fullName evidence="6">Penicillin-binding protein 1A</fullName>
        <ecNumber evidence="24">2.4.99.28</ecNumber>
        <ecNumber evidence="5">3.4.16.4</ecNumber>
    </recommendedName>
</protein>
<keyword evidence="14" id="KW-0378">Hydrolase</keyword>
<evidence type="ECO:0000256" key="21">
    <source>
        <dbReference type="ARBA" id="ARBA00023268"/>
    </source>
</evidence>
<dbReference type="GO" id="GO:0046677">
    <property type="term" value="P:response to antibiotic"/>
    <property type="evidence" value="ECO:0007669"/>
    <property type="project" value="UniProtKB-KW"/>
</dbReference>
<evidence type="ECO:0000313" key="32">
    <source>
        <dbReference type="Proteomes" id="UP000253941"/>
    </source>
</evidence>
<dbReference type="GO" id="GO:0008658">
    <property type="term" value="F:penicillin binding"/>
    <property type="evidence" value="ECO:0007669"/>
    <property type="project" value="InterPro"/>
</dbReference>
<dbReference type="InterPro" id="IPR001460">
    <property type="entry name" value="PCN-bd_Tpept"/>
</dbReference>
<dbReference type="Gene3D" id="3.40.710.10">
    <property type="entry name" value="DD-peptidase/beta-lactamase superfamily"/>
    <property type="match status" value="2"/>
</dbReference>
<keyword evidence="20" id="KW-0046">Antibiotic resistance</keyword>
<organism evidence="31 32">
    <name type="scientific">Ferruginivarius sediminum</name>
    <dbReference type="NCBI Taxonomy" id="2661937"/>
    <lineage>
        <taxon>Bacteria</taxon>
        <taxon>Pseudomonadati</taxon>
        <taxon>Pseudomonadota</taxon>
        <taxon>Alphaproteobacteria</taxon>
        <taxon>Rhodospirillales</taxon>
        <taxon>Rhodospirillaceae</taxon>
        <taxon>Ferruginivarius</taxon>
    </lineage>
</organism>
<keyword evidence="15" id="KW-0133">Cell shape</keyword>
<evidence type="ECO:0000256" key="18">
    <source>
        <dbReference type="ARBA" id="ARBA00022989"/>
    </source>
</evidence>
<evidence type="ECO:0000259" key="30">
    <source>
        <dbReference type="Pfam" id="PF17092"/>
    </source>
</evidence>
<dbReference type="Pfam" id="PF00912">
    <property type="entry name" value="Transgly"/>
    <property type="match status" value="1"/>
</dbReference>
<feature type="compositionally biased region" description="Low complexity" evidence="27">
    <location>
        <begin position="791"/>
        <end position="804"/>
    </location>
</feature>
<dbReference type="FunFam" id="1.10.3810.10:FF:000003">
    <property type="entry name" value="Penicillin-binding protein 1a"/>
    <property type="match status" value="1"/>
</dbReference>
<name>A0A369TEP2_9PROT</name>
<evidence type="ECO:0000256" key="8">
    <source>
        <dbReference type="ARBA" id="ARBA00022519"/>
    </source>
</evidence>
<keyword evidence="21" id="KW-0511">Multifunctional enzyme</keyword>
<keyword evidence="13" id="KW-0812">Transmembrane</keyword>
<evidence type="ECO:0000256" key="16">
    <source>
        <dbReference type="ARBA" id="ARBA00022968"/>
    </source>
</evidence>
<comment type="catalytic activity">
    <reaction evidence="23">
        <text>Preferential cleavage: (Ac)2-L-Lys-D-Ala-|-D-Ala. Also transpeptidation of peptidyl-alanyl moieties that are N-acyl substituents of D-alanine.</text>
        <dbReference type="EC" id="3.4.16.4"/>
    </reaction>
</comment>
<evidence type="ECO:0000256" key="10">
    <source>
        <dbReference type="ARBA" id="ARBA00022670"/>
    </source>
</evidence>
<keyword evidence="10" id="KW-0645">Protease</keyword>
<dbReference type="UniPathway" id="UPA00219"/>
<dbReference type="GO" id="GO:0009002">
    <property type="term" value="F:serine-type D-Ala-D-Ala carboxypeptidase activity"/>
    <property type="evidence" value="ECO:0007669"/>
    <property type="project" value="UniProtKB-EC"/>
</dbReference>
<comment type="pathway">
    <text evidence="26">Glycan biosynthesis.</text>
</comment>
<dbReference type="SUPFAM" id="SSF56601">
    <property type="entry name" value="beta-lactamase/transpeptidase-like"/>
    <property type="match status" value="1"/>
</dbReference>
<keyword evidence="16" id="KW-0735">Signal-anchor</keyword>
<evidence type="ECO:0000256" key="3">
    <source>
        <dbReference type="ARBA" id="ARBA00007090"/>
    </source>
</evidence>
<evidence type="ECO:0000256" key="23">
    <source>
        <dbReference type="ARBA" id="ARBA00034000"/>
    </source>
</evidence>
<keyword evidence="9" id="KW-0121">Carboxypeptidase</keyword>
<evidence type="ECO:0000256" key="25">
    <source>
        <dbReference type="ARBA" id="ARBA00049902"/>
    </source>
</evidence>
<keyword evidence="18" id="KW-1133">Transmembrane helix</keyword>
<evidence type="ECO:0000256" key="7">
    <source>
        <dbReference type="ARBA" id="ARBA00022475"/>
    </source>
</evidence>
<dbReference type="Proteomes" id="UP000253941">
    <property type="component" value="Unassembled WGS sequence"/>
</dbReference>
<feature type="domain" description="Penicillin-binding protein OB-like" evidence="30">
    <location>
        <begin position="320"/>
        <end position="429"/>
    </location>
</feature>
<dbReference type="EC" id="3.4.16.4" evidence="5"/>
<gene>
    <name evidence="31" type="ORF">DRB17_06720</name>
</gene>
<dbReference type="Gene3D" id="1.10.3810.10">
    <property type="entry name" value="Biosynthetic peptidoglycan transglycosylase-like"/>
    <property type="match status" value="1"/>
</dbReference>
<evidence type="ECO:0000313" key="31">
    <source>
        <dbReference type="EMBL" id="RDD62845.1"/>
    </source>
</evidence>
<dbReference type="InterPro" id="IPR012338">
    <property type="entry name" value="Beta-lactam/transpept-like"/>
</dbReference>
<evidence type="ECO:0000256" key="22">
    <source>
        <dbReference type="ARBA" id="ARBA00023316"/>
    </source>
</evidence>
<dbReference type="InterPro" id="IPR050396">
    <property type="entry name" value="Glycosyltr_51/Transpeptidase"/>
</dbReference>
<evidence type="ECO:0000256" key="20">
    <source>
        <dbReference type="ARBA" id="ARBA00023251"/>
    </source>
</evidence>
<keyword evidence="32" id="KW-1185">Reference proteome</keyword>
<evidence type="ECO:0000256" key="4">
    <source>
        <dbReference type="ARBA" id="ARBA00007739"/>
    </source>
</evidence>
<proteinExistence type="inferred from homology"/>
<comment type="similarity">
    <text evidence="4">In the N-terminal section; belongs to the glycosyltransferase 51 family.</text>
</comment>
<evidence type="ECO:0000256" key="24">
    <source>
        <dbReference type="ARBA" id="ARBA00044770"/>
    </source>
</evidence>
<reference evidence="31 32" key="1">
    <citation type="submission" date="2018-07" db="EMBL/GenBank/DDBJ databases">
        <title>Venubactetium sediminum gen. nov., sp. nov., isolated from a marine solar saltern.</title>
        <authorList>
            <person name="Wang S."/>
        </authorList>
    </citation>
    <scope>NUCLEOTIDE SEQUENCE [LARGE SCALE GENOMIC DNA]</scope>
    <source>
        <strain evidence="31 32">WD2A32</strain>
    </source>
</reference>
<keyword evidence="19" id="KW-0472">Membrane</keyword>
<comment type="catalytic activity">
    <reaction evidence="25">
        <text>[GlcNAc-(1-&gt;4)-Mur2Ac(oyl-L-Ala-gamma-D-Glu-L-Lys-D-Ala-D-Ala)](n)-di-trans,octa-cis-undecaprenyl diphosphate + beta-D-GlcNAc-(1-&gt;4)-Mur2Ac(oyl-L-Ala-gamma-D-Glu-L-Lys-D-Ala-D-Ala)-di-trans,octa-cis-undecaprenyl diphosphate = [GlcNAc-(1-&gt;4)-Mur2Ac(oyl-L-Ala-gamma-D-Glu-L-Lys-D-Ala-D-Ala)](n+1)-di-trans,octa-cis-undecaprenyl diphosphate + di-trans,octa-cis-undecaprenyl diphosphate + H(+)</text>
        <dbReference type="Rhea" id="RHEA:23708"/>
        <dbReference type="Rhea" id="RHEA-COMP:9602"/>
        <dbReference type="Rhea" id="RHEA-COMP:9603"/>
        <dbReference type="ChEBI" id="CHEBI:15378"/>
        <dbReference type="ChEBI" id="CHEBI:58405"/>
        <dbReference type="ChEBI" id="CHEBI:60033"/>
        <dbReference type="ChEBI" id="CHEBI:78435"/>
        <dbReference type="EC" id="2.4.99.28"/>
    </reaction>
</comment>
<comment type="pathway">
    <text evidence="2">Cell wall biogenesis; peptidoglycan biosynthesis.</text>
</comment>
<keyword evidence="12" id="KW-0808">Transferase</keyword>
<evidence type="ECO:0000256" key="9">
    <source>
        <dbReference type="ARBA" id="ARBA00022645"/>
    </source>
</evidence>
<dbReference type="GO" id="GO:0008360">
    <property type="term" value="P:regulation of cell shape"/>
    <property type="evidence" value="ECO:0007669"/>
    <property type="project" value="UniProtKB-KW"/>
</dbReference>
<dbReference type="PANTHER" id="PTHR32282">
    <property type="entry name" value="BINDING PROTEIN TRANSPEPTIDASE, PUTATIVE-RELATED"/>
    <property type="match status" value="1"/>
</dbReference>
<feature type="domain" description="Penicillin-binding protein transpeptidase" evidence="28">
    <location>
        <begin position="431"/>
        <end position="724"/>
    </location>
</feature>
<keyword evidence="11" id="KW-0328">Glycosyltransferase</keyword>
<keyword evidence="17" id="KW-0573">Peptidoglycan synthesis</keyword>
<dbReference type="GO" id="GO:0005886">
    <property type="term" value="C:plasma membrane"/>
    <property type="evidence" value="ECO:0007669"/>
    <property type="project" value="UniProtKB-SubCell"/>
</dbReference>
<dbReference type="GO" id="GO:0008955">
    <property type="term" value="F:peptidoglycan glycosyltransferase activity"/>
    <property type="evidence" value="ECO:0007669"/>
    <property type="project" value="UniProtKB-EC"/>
</dbReference>
<keyword evidence="7" id="KW-1003">Cell membrane</keyword>
<dbReference type="PANTHER" id="PTHR32282:SF27">
    <property type="entry name" value="PENICILLIN-BINDING PROTEIN 1A"/>
    <property type="match status" value="1"/>
</dbReference>
<dbReference type="RefSeq" id="WP_114581420.1">
    <property type="nucleotide sequence ID" value="NZ_QPMH01000004.1"/>
</dbReference>
<keyword evidence="22" id="KW-0961">Cell wall biogenesis/degradation</keyword>
<comment type="subcellular location">
    <subcellularLocation>
        <location evidence="1">Cell inner membrane</location>
        <topology evidence="1">Single-pass type II membrane protein</topology>
    </subcellularLocation>
</comment>
<dbReference type="GO" id="GO:0009252">
    <property type="term" value="P:peptidoglycan biosynthetic process"/>
    <property type="evidence" value="ECO:0007669"/>
    <property type="project" value="UniProtKB-UniPathway"/>
</dbReference>
<dbReference type="InterPro" id="IPR031376">
    <property type="entry name" value="PCB_OB"/>
</dbReference>
<dbReference type="InterPro" id="IPR001264">
    <property type="entry name" value="Glyco_trans_51"/>
</dbReference>
<evidence type="ECO:0000256" key="12">
    <source>
        <dbReference type="ARBA" id="ARBA00022679"/>
    </source>
</evidence>
<comment type="similarity">
    <text evidence="3">In the C-terminal section; belongs to the transpeptidase family.</text>
</comment>
<evidence type="ECO:0000256" key="6">
    <source>
        <dbReference type="ARBA" id="ARBA00018638"/>
    </source>
</evidence>
<evidence type="ECO:0000256" key="19">
    <source>
        <dbReference type="ARBA" id="ARBA00023136"/>
    </source>
</evidence>
<evidence type="ECO:0000256" key="5">
    <source>
        <dbReference type="ARBA" id="ARBA00012448"/>
    </source>
</evidence>
<dbReference type="Pfam" id="PF17092">
    <property type="entry name" value="PCB_OB"/>
    <property type="match status" value="1"/>
</dbReference>
<evidence type="ECO:0000256" key="15">
    <source>
        <dbReference type="ARBA" id="ARBA00022960"/>
    </source>
</evidence>